<proteinExistence type="predicted"/>
<dbReference type="EMBL" id="LR797474">
    <property type="protein sequence ID" value="CAB4218405.1"/>
    <property type="molecule type" value="Genomic_DNA"/>
</dbReference>
<protein>
    <submittedName>
        <fullName evidence="1">Peptidase U9, T4 prohead protease</fullName>
    </submittedName>
</protein>
<organism evidence="1">
    <name type="scientific">uncultured Caudovirales phage</name>
    <dbReference type="NCBI Taxonomy" id="2100421"/>
    <lineage>
        <taxon>Viruses</taxon>
        <taxon>Duplodnaviria</taxon>
        <taxon>Heunggongvirae</taxon>
        <taxon>Uroviricota</taxon>
        <taxon>Caudoviricetes</taxon>
        <taxon>Peduoviridae</taxon>
        <taxon>Maltschvirus</taxon>
        <taxon>Maltschvirus maltsch</taxon>
    </lineage>
</organism>
<sequence length="662" mass="74636">MTTTNIKSLNQPAVPENSVFIIEHLNEAVTVTRENNDVILEGTAAVFGVMNENNRIYEKEEYLPHLTYLNEKIKQRRLFGELDHPQKFDVSLANVSHVIEGLTYDEPTNSVKIRLRLLDTPCGRIAKTLVEAGCTISISSRAAGNVDKDGKVKLAKVFTYDAVAEPGFAQASLGQVSESLQNNYSAIFESLDSLRTTAITTKLTDISENFGFEDSVKIYRINNQEIPTKQNNTQQMANEFVTKEEMNQYSELVKKKFSTLQENISKNNKGLQKISESATEGESPVVAKMVEYVNYLAGEMEQLVEYSNYLSTMLNQGINYTEHVAEKVNTVIDYSDYLAGTVEKNIQYSSYLGEKLNENINYSEYIAENVEKTVEYANYIAENVDRSIQYTEYVAESAEKGIEFSNYLAENLDAAIKYSNYLGENLDQGIKYSEYIAESLNEKITPSALTKTRSLLGEVKKLNEGVEFEVNETSSVDDLVGAVDGILTHIKSNSAKSVLENKYPFLKLLNEGRKQAFYNLDQATKSAIVETMQGAIYFNEGEVVNIMEAVLNKQVENTPNYIKLMPAAYKQLFEGMTDGEKNWIASQANNFTLNTSYQVKSFWDSRDFRGINERIATETIINNNSINENQGKEGYVSLNQINESLRGYSNNYMDALKRRAQN</sequence>
<dbReference type="GO" id="GO:0006508">
    <property type="term" value="P:proteolysis"/>
    <property type="evidence" value="ECO:0007669"/>
    <property type="project" value="UniProtKB-KW"/>
</dbReference>
<gene>
    <name evidence="1" type="ORF">UFOVP1604_21</name>
</gene>
<name>A0A6J5SSY6_9CAUD</name>
<keyword evidence="1" id="KW-0378">Hydrolase</keyword>
<dbReference type="GO" id="GO:0008233">
    <property type="term" value="F:peptidase activity"/>
    <property type="evidence" value="ECO:0007669"/>
    <property type="project" value="UniProtKB-KW"/>
</dbReference>
<evidence type="ECO:0000313" key="1">
    <source>
        <dbReference type="EMBL" id="CAB4218405.1"/>
    </source>
</evidence>
<dbReference type="InterPro" id="IPR005082">
    <property type="entry name" value="Peptidase_U9_T4_prohead"/>
</dbReference>
<reference evidence="1" key="1">
    <citation type="submission" date="2020-05" db="EMBL/GenBank/DDBJ databases">
        <authorList>
            <person name="Chiriac C."/>
            <person name="Salcher M."/>
            <person name="Ghai R."/>
            <person name="Kavagutti S V."/>
        </authorList>
    </citation>
    <scope>NUCLEOTIDE SEQUENCE</scope>
</reference>
<keyword evidence="1" id="KW-0645">Protease</keyword>
<dbReference type="Pfam" id="PF03420">
    <property type="entry name" value="Peptidase_S77"/>
    <property type="match status" value="1"/>
</dbReference>
<accession>A0A6J5SSY6</accession>